<keyword evidence="1" id="KW-1133">Transmembrane helix</keyword>
<protein>
    <submittedName>
        <fullName evidence="2">Uncharacterized protein</fullName>
    </submittedName>
</protein>
<feature type="transmembrane region" description="Helical" evidence="1">
    <location>
        <begin position="21"/>
        <end position="40"/>
    </location>
</feature>
<keyword evidence="1" id="KW-0812">Transmembrane</keyword>
<name>A0ABW6GVY8_9ACTN</name>
<evidence type="ECO:0000313" key="2">
    <source>
        <dbReference type="EMBL" id="MFE1356947.1"/>
    </source>
</evidence>
<keyword evidence="1" id="KW-0472">Membrane</keyword>
<comment type="caution">
    <text evidence="2">The sequence shown here is derived from an EMBL/GenBank/DDBJ whole genome shotgun (WGS) entry which is preliminary data.</text>
</comment>
<keyword evidence="3" id="KW-1185">Reference proteome</keyword>
<evidence type="ECO:0000256" key="1">
    <source>
        <dbReference type="SAM" id="Phobius"/>
    </source>
</evidence>
<dbReference type="EMBL" id="JBHYPX010000113">
    <property type="protein sequence ID" value="MFE1356947.1"/>
    <property type="molecule type" value="Genomic_DNA"/>
</dbReference>
<sequence>MTHPQPTPTPARPPHRHVRRLLSGYLLFAVTVSAAPAVLHRPVVGHLSWALLLLALQLALTVRSVADHRRDAQEPADARATP</sequence>
<feature type="transmembrane region" description="Helical" evidence="1">
    <location>
        <begin position="46"/>
        <end position="66"/>
    </location>
</feature>
<evidence type="ECO:0000313" key="3">
    <source>
        <dbReference type="Proteomes" id="UP001599542"/>
    </source>
</evidence>
<gene>
    <name evidence="2" type="ORF">ACFW6T_33795</name>
</gene>
<accession>A0ABW6GVY8</accession>
<dbReference type="RefSeq" id="WP_380331210.1">
    <property type="nucleotide sequence ID" value="NZ_JBHYPW010000077.1"/>
</dbReference>
<dbReference type="Proteomes" id="UP001599542">
    <property type="component" value="Unassembled WGS sequence"/>
</dbReference>
<organism evidence="2 3">
    <name type="scientific">Kitasatospora phosalacinea</name>
    <dbReference type="NCBI Taxonomy" id="2065"/>
    <lineage>
        <taxon>Bacteria</taxon>
        <taxon>Bacillati</taxon>
        <taxon>Actinomycetota</taxon>
        <taxon>Actinomycetes</taxon>
        <taxon>Kitasatosporales</taxon>
        <taxon>Streptomycetaceae</taxon>
        <taxon>Kitasatospora</taxon>
    </lineage>
</organism>
<proteinExistence type="predicted"/>
<reference evidence="2 3" key="1">
    <citation type="submission" date="2024-09" db="EMBL/GenBank/DDBJ databases">
        <title>The Natural Products Discovery Center: Release of the First 8490 Sequenced Strains for Exploring Actinobacteria Biosynthetic Diversity.</title>
        <authorList>
            <person name="Kalkreuter E."/>
            <person name="Kautsar S.A."/>
            <person name="Yang D."/>
            <person name="Bader C.D."/>
            <person name="Teijaro C.N."/>
            <person name="Fluegel L."/>
            <person name="Davis C.M."/>
            <person name="Simpson J.R."/>
            <person name="Lauterbach L."/>
            <person name="Steele A.D."/>
            <person name="Gui C."/>
            <person name="Meng S."/>
            <person name="Li G."/>
            <person name="Viehrig K."/>
            <person name="Ye F."/>
            <person name="Su P."/>
            <person name="Kiefer A.F."/>
            <person name="Nichols A."/>
            <person name="Cepeda A.J."/>
            <person name="Yan W."/>
            <person name="Fan B."/>
            <person name="Jiang Y."/>
            <person name="Adhikari A."/>
            <person name="Zheng C.-J."/>
            <person name="Schuster L."/>
            <person name="Cowan T.M."/>
            <person name="Smanski M.J."/>
            <person name="Chevrette M.G."/>
            <person name="De Carvalho L.P.S."/>
            <person name="Shen B."/>
        </authorList>
    </citation>
    <scope>NUCLEOTIDE SEQUENCE [LARGE SCALE GENOMIC DNA]</scope>
    <source>
        <strain evidence="2 3">NPDC058753</strain>
    </source>
</reference>